<keyword evidence="2" id="KW-0732">Signal</keyword>
<dbReference type="Proteomes" id="UP001197093">
    <property type="component" value="Unassembled WGS sequence"/>
</dbReference>
<evidence type="ECO:0000313" key="3">
    <source>
        <dbReference type="EMBL" id="KAG7284885.1"/>
    </source>
</evidence>
<feature type="signal peptide" evidence="2">
    <location>
        <begin position="1"/>
        <end position="18"/>
    </location>
</feature>
<sequence length="327" mass="37037">MPYLALTFLRRLIQTAFAALEPCVRNNKITVEDYRHFTHHLSERHGNHNLGFKLRSSLPSSGYLIKKPIRFRLSFPVPYLSRYGLINLEYLINLGPTGFDPEALQHLLLHCYEVRGFFDACGVYVPVENLDLVAESLGVRVEDDYDPSAAADSPLDGFTYHEWYLLAANPMAPLVPVRRDTSQVLTTISPPVFTPLRTFLEDHFETRSFLDSQVVRDPEALFTTTGPTRSTAGIKMTVPGSCSGSLETPSTDPVRFRFSYLPQPSLLVEAAREKRRAETVSWVEEQRLEEERERRKKRKSKGSLPPSGVSMRGYIVPTRFVSEGDGQ</sequence>
<name>A0AAD4EPK3_9PEZI</name>
<feature type="region of interest" description="Disordered" evidence="1">
    <location>
        <begin position="286"/>
        <end position="327"/>
    </location>
</feature>
<evidence type="ECO:0000313" key="4">
    <source>
        <dbReference type="Proteomes" id="UP001197093"/>
    </source>
</evidence>
<evidence type="ECO:0000256" key="2">
    <source>
        <dbReference type="SAM" id="SignalP"/>
    </source>
</evidence>
<accession>A0AAD4EPK3</accession>
<protein>
    <submittedName>
        <fullName evidence="3">Uncharacterized protein</fullName>
    </submittedName>
</protein>
<reference evidence="3" key="1">
    <citation type="submission" date="2023-02" db="EMBL/GenBank/DDBJ databases">
        <authorList>
            <person name="Palmer J.M."/>
        </authorList>
    </citation>
    <scope>NUCLEOTIDE SEQUENCE</scope>
    <source>
        <strain evidence="3">FW57</strain>
    </source>
</reference>
<feature type="chain" id="PRO_5042294317" evidence="2">
    <location>
        <begin position="19"/>
        <end position="327"/>
    </location>
</feature>
<organism evidence="3 4">
    <name type="scientific">Staphylotrichum longicolle</name>
    <dbReference type="NCBI Taxonomy" id="669026"/>
    <lineage>
        <taxon>Eukaryota</taxon>
        <taxon>Fungi</taxon>
        <taxon>Dikarya</taxon>
        <taxon>Ascomycota</taxon>
        <taxon>Pezizomycotina</taxon>
        <taxon>Sordariomycetes</taxon>
        <taxon>Sordariomycetidae</taxon>
        <taxon>Sordariales</taxon>
        <taxon>Chaetomiaceae</taxon>
        <taxon>Staphylotrichum</taxon>
    </lineage>
</organism>
<proteinExistence type="predicted"/>
<dbReference type="AlphaFoldDB" id="A0AAD4EPK3"/>
<gene>
    <name evidence="3" type="ORF">NEMBOFW57_009500</name>
</gene>
<keyword evidence="4" id="KW-1185">Reference proteome</keyword>
<evidence type="ECO:0000256" key="1">
    <source>
        <dbReference type="SAM" id="MobiDB-lite"/>
    </source>
</evidence>
<comment type="caution">
    <text evidence="3">The sequence shown here is derived from an EMBL/GenBank/DDBJ whole genome shotgun (WGS) entry which is preliminary data.</text>
</comment>
<dbReference type="EMBL" id="JAHCVI010000005">
    <property type="protein sequence ID" value="KAG7284885.1"/>
    <property type="molecule type" value="Genomic_DNA"/>
</dbReference>